<feature type="compositionally biased region" description="Gly residues" evidence="8">
    <location>
        <begin position="482"/>
        <end position="496"/>
    </location>
</feature>
<comment type="caution">
    <text evidence="12">The sequence shown here is derived from an EMBL/GenBank/DDBJ whole genome shotgun (WGS) entry which is preliminary data.</text>
</comment>
<feature type="transmembrane region" description="Helical" evidence="9">
    <location>
        <begin position="394"/>
        <end position="411"/>
    </location>
</feature>
<feature type="region of interest" description="Disordered" evidence="8">
    <location>
        <begin position="474"/>
        <end position="612"/>
    </location>
</feature>
<feature type="transmembrane region" description="Helical" evidence="9">
    <location>
        <begin position="181"/>
        <end position="198"/>
    </location>
</feature>
<dbReference type="GO" id="GO:0010041">
    <property type="term" value="P:response to iron(III) ion"/>
    <property type="evidence" value="ECO:0007669"/>
    <property type="project" value="TreeGrafter"/>
</dbReference>
<evidence type="ECO:0000256" key="8">
    <source>
        <dbReference type="SAM" id="MobiDB-lite"/>
    </source>
</evidence>
<dbReference type="GO" id="GO:0005886">
    <property type="term" value="C:plasma membrane"/>
    <property type="evidence" value="ECO:0007669"/>
    <property type="project" value="UniProtKB-SubCell"/>
</dbReference>
<feature type="compositionally biased region" description="Low complexity" evidence="8">
    <location>
        <begin position="595"/>
        <end position="612"/>
    </location>
</feature>
<feature type="transmembrane region" description="Helical" evidence="9">
    <location>
        <begin position="160"/>
        <end position="176"/>
    </location>
</feature>
<keyword evidence="6 9" id="KW-1133">Transmembrane helix</keyword>
<feature type="compositionally biased region" description="Low complexity" evidence="8">
    <location>
        <begin position="572"/>
        <end position="587"/>
    </location>
</feature>
<dbReference type="PANTHER" id="PTHR33908">
    <property type="entry name" value="MANNOSYLTRANSFERASE YKCB-RELATED"/>
    <property type="match status" value="1"/>
</dbReference>
<dbReference type="InterPro" id="IPR050297">
    <property type="entry name" value="LipidA_mod_glycosyltrf_83"/>
</dbReference>
<feature type="transmembrane region" description="Helical" evidence="9">
    <location>
        <begin position="104"/>
        <end position="126"/>
    </location>
</feature>
<name>A0A7K0DKS7_9NOCA</name>
<dbReference type="GO" id="GO:0009103">
    <property type="term" value="P:lipopolysaccharide biosynthetic process"/>
    <property type="evidence" value="ECO:0007669"/>
    <property type="project" value="UniProtKB-ARBA"/>
</dbReference>
<evidence type="ECO:0008006" key="14">
    <source>
        <dbReference type="Google" id="ProtNLM"/>
    </source>
</evidence>
<keyword evidence="3" id="KW-0328">Glycosyltransferase</keyword>
<evidence type="ECO:0000259" key="11">
    <source>
        <dbReference type="Pfam" id="PF24878"/>
    </source>
</evidence>
<evidence type="ECO:0000256" key="5">
    <source>
        <dbReference type="ARBA" id="ARBA00022692"/>
    </source>
</evidence>
<sequence length="775" mass="76614">MTTTVLEPVAPPGRSPRPVRDRTTVWRRLSLGALLLATAALYLWDLGAGGWANQFYAAAVQAGSSSWKAMLFGSSDAAGAITVDKTPGALWVMDLSARLFGFNAWSLLVPQALEGVATVAVLYAAVRRVGGHGAGLLAGAVLAVTPVAALMFRYDNPDSLLVLMLTVAAYCVLRAIEKDAAAWWLPLAGVAIGFGFLAKMMQAFLVLPAFAVAYLLAAQGGWGKRLWRSATALLTLVVSAGWYLALVALWPASSRPYIGGSQHNSVLELALGYNGVGRITGNETGGLGNTNFDVGWDRLFGDEMGGDIAWLIPAALILTVAGLWVLRRAPRTDPARAALVLWLGWLVVTGAVFSYANGILHPYYTVALAPAVGGAVGIGASLMWQRRNDIRATAVLSGTLVVTVVLADVLLRRTPQWNSWLVPVVTVAGVVAAVAVLFVGRLPRTLATVATLLAVAAALAGPAAYSIATAATTHGGPIPSAGPGGSGFGGRHGPPDGGNRDGNSGKAFGGSRNSGGAPGQPGTAGPGAAGAGTGPGGTGPGTGPGGTGSGTGSGGTGSGTGSGGTGSGTGSGAASSGAGQGDPRFGAAAGGAPGGPNTAAGPGIPGSGATANGGTTGAAGTGGTAGAAGNGGTTGAAGNGGGGGFGGGPMGGMFGSDKASAQVVAALTANAGDYTWVAAAVGSNNAATYQLATRDPVMAIGGYNATDPAPTLDRFREYVAQHKIHYYIDGSTMGGMRGANSGGSTASTEIAAWVKANFTAQTIDGVTVYDLTPGS</sequence>
<dbReference type="Proteomes" id="UP000431401">
    <property type="component" value="Unassembled WGS sequence"/>
</dbReference>
<feature type="domain" description="Glycosyltransferase RgtA/B/C/D-like" evidence="10">
    <location>
        <begin position="84"/>
        <end position="239"/>
    </location>
</feature>
<evidence type="ECO:0000259" key="10">
    <source>
        <dbReference type="Pfam" id="PF13231"/>
    </source>
</evidence>
<feature type="transmembrane region" description="Helical" evidence="9">
    <location>
        <begin position="338"/>
        <end position="356"/>
    </location>
</feature>
<evidence type="ECO:0000256" key="6">
    <source>
        <dbReference type="ARBA" id="ARBA00022989"/>
    </source>
</evidence>
<evidence type="ECO:0000256" key="7">
    <source>
        <dbReference type="ARBA" id="ARBA00023136"/>
    </source>
</evidence>
<reference evidence="12 13" key="1">
    <citation type="submission" date="2019-10" db="EMBL/GenBank/DDBJ databases">
        <title>Nocardia macrotermitis sp. nov. and Nocardia aurantia sp. nov., isolated from the gut of fungus growing-termite Macrotermes natalensis.</title>
        <authorList>
            <person name="Benndorf R."/>
            <person name="Schwitalla J."/>
            <person name="Martin K."/>
            <person name="De Beer W."/>
            <person name="Kaster A.-K."/>
            <person name="Vollmers J."/>
            <person name="Poulsen M."/>
            <person name="Beemelmanns C."/>
        </authorList>
    </citation>
    <scope>NUCLEOTIDE SEQUENCE [LARGE SCALE GENOMIC DNA]</scope>
    <source>
        <strain evidence="12 13">RB56</strain>
    </source>
</reference>
<keyword evidence="4" id="KW-0808">Transferase</keyword>
<dbReference type="InterPro" id="IPR056785">
    <property type="entry name" value="YkcA/B-like_C"/>
</dbReference>
<feature type="transmembrane region" description="Helical" evidence="9">
    <location>
        <begin position="25"/>
        <end position="44"/>
    </location>
</feature>
<keyword evidence="5 9" id="KW-0812">Transmembrane</keyword>
<dbReference type="PANTHER" id="PTHR33908:SF3">
    <property type="entry name" value="UNDECAPRENYL PHOSPHATE-ALPHA-4-AMINO-4-DEOXY-L-ARABINOSE ARABINOSYL TRANSFERASE"/>
    <property type="match status" value="1"/>
</dbReference>
<gene>
    <name evidence="12" type="ORF">NRB56_19500</name>
</gene>
<evidence type="ECO:0000256" key="1">
    <source>
        <dbReference type="ARBA" id="ARBA00004651"/>
    </source>
</evidence>
<evidence type="ECO:0000256" key="3">
    <source>
        <dbReference type="ARBA" id="ARBA00022676"/>
    </source>
</evidence>
<dbReference type="RefSeq" id="WP_406603454.1">
    <property type="nucleotide sequence ID" value="NZ_WEGI01000004.1"/>
</dbReference>
<feature type="transmembrane region" description="Helical" evidence="9">
    <location>
        <begin position="204"/>
        <end position="223"/>
    </location>
</feature>
<comment type="subcellular location">
    <subcellularLocation>
        <location evidence="1">Cell membrane</location>
        <topology evidence="1">Multi-pass membrane protein</topology>
    </subcellularLocation>
</comment>
<keyword evidence="2" id="KW-1003">Cell membrane</keyword>
<keyword evidence="7 9" id="KW-0472">Membrane</keyword>
<feature type="transmembrane region" description="Helical" evidence="9">
    <location>
        <begin position="133"/>
        <end position="154"/>
    </location>
</feature>
<feature type="domain" description="Putative mannosyltransferase YkcA/B-like C-terminal" evidence="11">
    <location>
        <begin position="664"/>
        <end position="757"/>
    </location>
</feature>
<feature type="compositionally biased region" description="Gly residues" evidence="8">
    <location>
        <begin position="512"/>
        <end position="571"/>
    </location>
</feature>
<feature type="transmembrane region" description="Helical" evidence="9">
    <location>
        <begin position="417"/>
        <end position="439"/>
    </location>
</feature>
<dbReference type="InterPro" id="IPR038731">
    <property type="entry name" value="RgtA/B/C-like"/>
</dbReference>
<protein>
    <recommendedName>
        <fullName evidence="14">Glycosyl transferase</fullName>
    </recommendedName>
</protein>
<keyword evidence="13" id="KW-1185">Reference proteome</keyword>
<evidence type="ECO:0000256" key="2">
    <source>
        <dbReference type="ARBA" id="ARBA00022475"/>
    </source>
</evidence>
<feature type="transmembrane region" description="Helical" evidence="9">
    <location>
        <begin position="362"/>
        <end position="382"/>
    </location>
</feature>
<dbReference type="GO" id="GO:0016763">
    <property type="term" value="F:pentosyltransferase activity"/>
    <property type="evidence" value="ECO:0007669"/>
    <property type="project" value="TreeGrafter"/>
</dbReference>
<organism evidence="12 13">
    <name type="scientific">Nocardia aurantia</name>
    <dbReference type="NCBI Taxonomy" id="2585199"/>
    <lineage>
        <taxon>Bacteria</taxon>
        <taxon>Bacillati</taxon>
        <taxon>Actinomycetota</taxon>
        <taxon>Actinomycetes</taxon>
        <taxon>Mycobacteriales</taxon>
        <taxon>Nocardiaceae</taxon>
        <taxon>Nocardia</taxon>
    </lineage>
</organism>
<evidence type="ECO:0000313" key="13">
    <source>
        <dbReference type="Proteomes" id="UP000431401"/>
    </source>
</evidence>
<accession>A0A7K0DKS7</accession>
<evidence type="ECO:0000256" key="9">
    <source>
        <dbReference type="SAM" id="Phobius"/>
    </source>
</evidence>
<dbReference type="EMBL" id="WEGI01000004">
    <property type="protein sequence ID" value="MQY26385.1"/>
    <property type="molecule type" value="Genomic_DNA"/>
</dbReference>
<proteinExistence type="predicted"/>
<feature type="transmembrane region" description="Helical" evidence="9">
    <location>
        <begin position="446"/>
        <end position="465"/>
    </location>
</feature>
<dbReference type="Pfam" id="PF13231">
    <property type="entry name" value="PMT_2"/>
    <property type="match status" value="1"/>
</dbReference>
<feature type="transmembrane region" description="Helical" evidence="9">
    <location>
        <begin position="308"/>
        <end position="326"/>
    </location>
</feature>
<dbReference type="Pfam" id="PF24878">
    <property type="entry name" value="YkcB_C"/>
    <property type="match status" value="1"/>
</dbReference>
<feature type="transmembrane region" description="Helical" evidence="9">
    <location>
        <begin position="230"/>
        <end position="250"/>
    </location>
</feature>
<dbReference type="AlphaFoldDB" id="A0A7K0DKS7"/>
<evidence type="ECO:0000256" key="4">
    <source>
        <dbReference type="ARBA" id="ARBA00022679"/>
    </source>
</evidence>
<evidence type="ECO:0000313" key="12">
    <source>
        <dbReference type="EMBL" id="MQY26385.1"/>
    </source>
</evidence>